<comment type="caution">
    <text evidence="1">The sequence shown here is derived from an EMBL/GenBank/DDBJ whole genome shotgun (WGS) entry which is preliminary data.</text>
</comment>
<evidence type="ECO:0000313" key="1">
    <source>
        <dbReference type="EMBL" id="CAK5018157.1"/>
    </source>
</evidence>
<proteinExistence type="predicted"/>
<organism evidence="1 2">
    <name type="scientific">Meloidogyne enterolobii</name>
    <name type="common">Root-knot nematode worm</name>
    <name type="synonym">Meloidogyne mayaguensis</name>
    <dbReference type="NCBI Taxonomy" id="390850"/>
    <lineage>
        <taxon>Eukaryota</taxon>
        <taxon>Metazoa</taxon>
        <taxon>Ecdysozoa</taxon>
        <taxon>Nematoda</taxon>
        <taxon>Chromadorea</taxon>
        <taxon>Rhabditida</taxon>
        <taxon>Tylenchina</taxon>
        <taxon>Tylenchomorpha</taxon>
        <taxon>Tylenchoidea</taxon>
        <taxon>Meloidogynidae</taxon>
        <taxon>Meloidogyninae</taxon>
        <taxon>Meloidogyne</taxon>
    </lineage>
</organism>
<dbReference type="Proteomes" id="UP001497535">
    <property type="component" value="Unassembled WGS sequence"/>
</dbReference>
<name>A0ACB0XUP8_MELEN</name>
<accession>A0ACB0XUP8</accession>
<dbReference type="EMBL" id="CAVMJV010000003">
    <property type="protein sequence ID" value="CAK5018157.1"/>
    <property type="molecule type" value="Genomic_DNA"/>
</dbReference>
<sequence length="123" mass="13536">MGSSTNSHGAIGGMDGYSNNRQETKTGAGRPRKKVKQEYLLPPPQPIAILDRTLPHVFVNRKTNEFSFSCNIAGYTPEELQVELVGAELVISGAHKQQTINQSFTASFSRRILLPEGVHKETI</sequence>
<evidence type="ECO:0000313" key="2">
    <source>
        <dbReference type="Proteomes" id="UP001497535"/>
    </source>
</evidence>
<keyword evidence="2" id="KW-1185">Reference proteome</keyword>
<reference evidence="1" key="1">
    <citation type="submission" date="2023-11" db="EMBL/GenBank/DDBJ databases">
        <authorList>
            <person name="Poullet M."/>
        </authorList>
    </citation>
    <scope>NUCLEOTIDE SEQUENCE</scope>
    <source>
        <strain evidence="1">E1834</strain>
    </source>
</reference>
<gene>
    <name evidence="1" type="ORF">MENTE1834_LOCUS3744</name>
</gene>
<protein>
    <submittedName>
        <fullName evidence="1">Uncharacterized protein</fullName>
    </submittedName>
</protein>